<feature type="non-terminal residue" evidence="7">
    <location>
        <position position="1"/>
    </location>
</feature>
<keyword evidence="8" id="KW-1185">Reference proteome</keyword>
<feature type="transmembrane region" description="Helical" evidence="5">
    <location>
        <begin position="240"/>
        <end position="265"/>
    </location>
</feature>
<dbReference type="PANTHER" id="PTHR46641">
    <property type="entry name" value="FMRFAMIDE RECEPTOR-RELATED"/>
    <property type="match status" value="1"/>
</dbReference>
<protein>
    <recommendedName>
        <fullName evidence="6">G-protein coupled receptors family 1 profile domain-containing protein</fullName>
    </recommendedName>
</protein>
<feature type="domain" description="G-protein coupled receptors family 1 profile" evidence="6">
    <location>
        <begin position="28"/>
        <end position="300"/>
    </location>
</feature>
<keyword evidence="3 5" id="KW-1133">Transmembrane helix</keyword>
<evidence type="ECO:0000256" key="2">
    <source>
        <dbReference type="ARBA" id="ARBA00022692"/>
    </source>
</evidence>
<dbReference type="InterPro" id="IPR017452">
    <property type="entry name" value="GPCR_Rhodpsn_7TM"/>
</dbReference>
<proteinExistence type="predicted"/>
<dbReference type="PRINTS" id="PR00237">
    <property type="entry name" value="GPCRRHODOPSN"/>
</dbReference>
<evidence type="ECO:0000313" key="7">
    <source>
        <dbReference type="EMBL" id="CAL1534769.1"/>
    </source>
</evidence>
<dbReference type="AlphaFoldDB" id="A0AAV2HL51"/>
<dbReference type="Pfam" id="PF10324">
    <property type="entry name" value="7TM_GPCR_Srw"/>
    <property type="match status" value="1"/>
</dbReference>
<feature type="transmembrane region" description="Helical" evidence="5">
    <location>
        <begin position="186"/>
        <end position="208"/>
    </location>
</feature>
<dbReference type="InterPro" id="IPR000276">
    <property type="entry name" value="GPCR_Rhodpsn"/>
</dbReference>
<dbReference type="GO" id="GO:0016020">
    <property type="term" value="C:membrane"/>
    <property type="evidence" value="ECO:0007669"/>
    <property type="project" value="UniProtKB-SubCell"/>
</dbReference>
<organism evidence="7 8">
    <name type="scientific">Lymnaea stagnalis</name>
    <name type="common">Great pond snail</name>
    <name type="synonym">Helix stagnalis</name>
    <dbReference type="NCBI Taxonomy" id="6523"/>
    <lineage>
        <taxon>Eukaryota</taxon>
        <taxon>Metazoa</taxon>
        <taxon>Spiralia</taxon>
        <taxon>Lophotrochozoa</taxon>
        <taxon>Mollusca</taxon>
        <taxon>Gastropoda</taxon>
        <taxon>Heterobranchia</taxon>
        <taxon>Euthyneura</taxon>
        <taxon>Panpulmonata</taxon>
        <taxon>Hygrophila</taxon>
        <taxon>Lymnaeoidea</taxon>
        <taxon>Lymnaeidae</taxon>
        <taxon>Lymnaea</taxon>
    </lineage>
</organism>
<evidence type="ECO:0000256" key="5">
    <source>
        <dbReference type="SAM" id="Phobius"/>
    </source>
</evidence>
<feature type="non-terminal residue" evidence="7">
    <location>
        <position position="314"/>
    </location>
</feature>
<dbReference type="InterPro" id="IPR052954">
    <property type="entry name" value="GPCR-Ligand_Int"/>
</dbReference>
<keyword evidence="4 5" id="KW-0472">Membrane</keyword>
<comment type="caution">
    <text evidence="7">The sequence shown here is derived from an EMBL/GenBank/DDBJ whole genome shotgun (WGS) entry which is preliminary data.</text>
</comment>
<dbReference type="Proteomes" id="UP001497497">
    <property type="component" value="Unassembled WGS sequence"/>
</dbReference>
<dbReference type="Gene3D" id="1.20.1070.10">
    <property type="entry name" value="Rhodopsin 7-helix transmembrane proteins"/>
    <property type="match status" value="1"/>
</dbReference>
<feature type="transmembrane region" description="Helical" evidence="5">
    <location>
        <begin position="132"/>
        <end position="149"/>
    </location>
</feature>
<gene>
    <name evidence="7" type="ORF">GSLYS_00008729001</name>
</gene>
<dbReference type="SUPFAM" id="SSF81321">
    <property type="entry name" value="Family A G protein-coupled receptor-like"/>
    <property type="match status" value="1"/>
</dbReference>
<sequence>LSDETRGYFELINYVFLCSIVAIFGIVSNVVNIAVFYRQGLNNTVNISFTGLAISDLGSLVSLLWFDICVSPLFRTLNVPFLPLEVQHLTGGWPRGCFARVTNWITVFITAERCLCITAPLKVNKIITPKRVTAILILIYVFMIVPLIPEYTTAYLDWKVVEGTNVTLFGLKFTADRPNVEGLASLIYFIYIFMAYFGVVFLTCLLIYKLKKKTKWRTKLTSQSKQSESLSSRDKKTINMVIVIAIVFIVCCAPSIILHVIPYIVPGYGVVGAHSNFFFMCWSFGFLFEAVNASVDIILYYRMSSKYRRTFQDI</sequence>
<evidence type="ECO:0000256" key="4">
    <source>
        <dbReference type="ARBA" id="ARBA00023136"/>
    </source>
</evidence>
<keyword evidence="2 5" id="KW-0812">Transmembrane</keyword>
<feature type="transmembrane region" description="Helical" evidence="5">
    <location>
        <begin position="277"/>
        <end position="301"/>
    </location>
</feature>
<dbReference type="PROSITE" id="PS50262">
    <property type="entry name" value="G_PROTEIN_RECEP_F1_2"/>
    <property type="match status" value="1"/>
</dbReference>
<evidence type="ECO:0000259" key="6">
    <source>
        <dbReference type="PROSITE" id="PS50262"/>
    </source>
</evidence>
<name>A0AAV2HL51_LYMST</name>
<evidence type="ECO:0000256" key="3">
    <source>
        <dbReference type="ARBA" id="ARBA00022989"/>
    </source>
</evidence>
<feature type="transmembrane region" description="Helical" evidence="5">
    <location>
        <begin position="12"/>
        <end position="35"/>
    </location>
</feature>
<comment type="subcellular location">
    <subcellularLocation>
        <location evidence="1">Membrane</location>
    </subcellularLocation>
</comment>
<evidence type="ECO:0000313" key="8">
    <source>
        <dbReference type="Proteomes" id="UP001497497"/>
    </source>
</evidence>
<feature type="transmembrane region" description="Helical" evidence="5">
    <location>
        <begin position="47"/>
        <end position="66"/>
    </location>
</feature>
<dbReference type="PANTHER" id="PTHR46641:SF2">
    <property type="entry name" value="FMRFAMIDE RECEPTOR"/>
    <property type="match status" value="1"/>
</dbReference>
<reference evidence="7 8" key="1">
    <citation type="submission" date="2024-04" db="EMBL/GenBank/DDBJ databases">
        <authorList>
            <consortium name="Genoscope - CEA"/>
            <person name="William W."/>
        </authorList>
    </citation>
    <scope>NUCLEOTIDE SEQUENCE [LARGE SCALE GENOMIC DNA]</scope>
</reference>
<dbReference type="GO" id="GO:0008528">
    <property type="term" value="F:G protein-coupled peptide receptor activity"/>
    <property type="evidence" value="ECO:0007669"/>
    <property type="project" value="InterPro"/>
</dbReference>
<dbReference type="InterPro" id="IPR019427">
    <property type="entry name" value="7TM_GPCR_serpentine_rcpt_Srw"/>
</dbReference>
<accession>A0AAV2HL51</accession>
<evidence type="ECO:0000256" key="1">
    <source>
        <dbReference type="ARBA" id="ARBA00004370"/>
    </source>
</evidence>
<dbReference type="EMBL" id="CAXITT010000182">
    <property type="protein sequence ID" value="CAL1534769.1"/>
    <property type="molecule type" value="Genomic_DNA"/>
</dbReference>